<proteinExistence type="predicted"/>
<evidence type="ECO:0000313" key="3">
    <source>
        <dbReference type="Proteomes" id="UP000288168"/>
    </source>
</evidence>
<feature type="compositionally biased region" description="Basic and acidic residues" evidence="1">
    <location>
        <begin position="32"/>
        <end position="58"/>
    </location>
</feature>
<organism evidence="2 3">
    <name type="scientific">Fusarium duplospermum</name>
    <dbReference type="NCBI Taxonomy" id="1325734"/>
    <lineage>
        <taxon>Eukaryota</taxon>
        <taxon>Fungi</taxon>
        <taxon>Dikarya</taxon>
        <taxon>Ascomycota</taxon>
        <taxon>Pezizomycotina</taxon>
        <taxon>Sordariomycetes</taxon>
        <taxon>Hypocreomycetidae</taxon>
        <taxon>Hypocreales</taxon>
        <taxon>Nectriaceae</taxon>
        <taxon>Fusarium</taxon>
        <taxon>Fusarium solani species complex</taxon>
    </lineage>
</organism>
<protein>
    <submittedName>
        <fullName evidence="2">Uncharacterized protein</fullName>
    </submittedName>
</protein>
<feature type="compositionally biased region" description="Polar residues" evidence="1">
    <location>
        <begin position="1"/>
        <end position="12"/>
    </location>
</feature>
<dbReference type="EMBL" id="NKCI01000583">
    <property type="protein sequence ID" value="RSL39762.1"/>
    <property type="molecule type" value="Genomic_DNA"/>
</dbReference>
<sequence>MDSKPDTSASTQPKKDQGTYDKEFPPLGTKTQVEKSRVPNKSLPDKRDRPLSQKELKALSKKMRGRPKGPEGEEDNLDLLVPTIL</sequence>
<feature type="region of interest" description="Disordered" evidence="1">
    <location>
        <begin position="1"/>
        <end position="85"/>
    </location>
</feature>
<reference evidence="2 3" key="1">
    <citation type="submission" date="2017-06" db="EMBL/GenBank/DDBJ databases">
        <title>Comparative genomic analysis of Ambrosia Fusariam Clade fungi.</title>
        <authorList>
            <person name="Stajich J.E."/>
            <person name="Carrillo J."/>
            <person name="Kijimoto T."/>
            <person name="Eskalen A."/>
            <person name="O'Donnell K."/>
            <person name="Kasson M."/>
        </authorList>
    </citation>
    <scope>NUCLEOTIDE SEQUENCE [LARGE SCALE GENOMIC DNA]</scope>
    <source>
        <strain evidence="2 3">NRRL62584</strain>
    </source>
</reference>
<evidence type="ECO:0000313" key="2">
    <source>
        <dbReference type="EMBL" id="RSL39762.1"/>
    </source>
</evidence>
<dbReference type="Proteomes" id="UP000288168">
    <property type="component" value="Unassembled WGS sequence"/>
</dbReference>
<evidence type="ECO:0000256" key="1">
    <source>
        <dbReference type="SAM" id="MobiDB-lite"/>
    </source>
</evidence>
<comment type="caution">
    <text evidence="2">The sequence shown here is derived from an EMBL/GenBank/DDBJ whole genome shotgun (WGS) entry which is preliminary data.</text>
</comment>
<accession>A0A428NG66</accession>
<gene>
    <name evidence="2" type="ORF">CEP54_016262</name>
</gene>
<name>A0A428NG66_9HYPO</name>
<feature type="compositionally biased region" description="Basic and acidic residues" evidence="1">
    <location>
        <begin position="13"/>
        <end position="24"/>
    </location>
</feature>
<dbReference type="AlphaFoldDB" id="A0A428NG66"/>
<keyword evidence="3" id="KW-1185">Reference proteome</keyword>